<feature type="compositionally biased region" description="Basic residues" evidence="1">
    <location>
        <begin position="84"/>
        <end position="96"/>
    </location>
</feature>
<dbReference type="AlphaFoldDB" id="A0A7T2WPM7"/>
<proteinExistence type="predicted"/>
<protein>
    <submittedName>
        <fullName evidence="2">Uncharacterized protein</fullName>
    </submittedName>
</protein>
<dbReference type="EMBL" id="CP065682">
    <property type="protein sequence ID" value="QPS34857.1"/>
    <property type="molecule type" value="Genomic_DNA"/>
</dbReference>
<evidence type="ECO:0000313" key="3">
    <source>
        <dbReference type="Proteomes" id="UP000594979"/>
    </source>
</evidence>
<organism evidence="2 3">
    <name type="scientific">Brevibacterium casei</name>
    <dbReference type="NCBI Taxonomy" id="33889"/>
    <lineage>
        <taxon>Bacteria</taxon>
        <taxon>Bacillati</taxon>
        <taxon>Actinomycetota</taxon>
        <taxon>Actinomycetes</taxon>
        <taxon>Micrococcales</taxon>
        <taxon>Brevibacteriaceae</taxon>
        <taxon>Brevibacterium</taxon>
    </lineage>
</organism>
<reference evidence="2 3" key="1">
    <citation type="submission" date="2020-12" db="EMBL/GenBank/DDBJ databases">
        <title>FDA dAtabase for Regulatory Grade micrObial Sequences (FDA-ARGOS): Supporting development and validation of Infectious Disease Dx tests.</title>
        <authorList>
            <person name="Sproer C."/>
            <person name="Gronow S."/>
            <person name="Severitt S."/>
            <person name="Schroder I."/>
            <person name="Tallon L."/>
            <person name="Sadzewicz L."/>
            <person name="Zhao X."/>
            <person name="Boylan J."/>
            <person name="Ott S."/>
            <person name="Bowen H."/>
            <person name="Vavikolanu K."/>
            <person name="Mehta A."/>
            <person name="Aluvathingal J."/>
            <person name="Nadendla S."/>
            <person name="Lowell S."/>
            <person name="Myers T."/>
            <person name="Yan Y."/>
            <person name="Sichtig H."/>
        </authorList>
    </citation>
    <scope>NUCLEOTIDE SEQUENCE [LARGE SCALE GENOMIC DNA]</scope>
    <source>
        <strain evidence="2 3">FDAARGOS_902</strain>
    </source>
</reference>
<evidence type="ECO:0000256" key="1">
    <source>
        <dbReference type="SAM" id="MobiDB-lite"/>
    </source>
</evidence>
<sequence>MAKTNRTRAREAVRNDFREFMQWALENLNQNDDIVSRLFAFEVVKQFAETPPKFLDQKNKELAAEVHSRVLAELAKEQQERNRKGGRSSRKGRTRWTLKNPNPTSTIDRHRLRSRPGK</sequence>
<accession>A0A7T2WPM7</accession>
<evidence type="ECO:0000313" key="2">
    <source>
        <dbReference type="EMBL" id="QPS34857.1"/>
    </source>
</evidence>
<feature type="region of interest" description="Disordered" evidence="1">
    <location>
        <begin position="75"/>
        <end position="118"/>
    </location>
</feature>
<feature type="compositionally biased region" description="Polar residues" evidence="1">
    <location>
        <begin position="97"/>
        <end position="106"/>
    </location>
</feature>
<dbReference type="Proteomes" id="UP000594979">
    <property type="component" value="Chromosome"/>
</dbReference>
<dbReference type="KEGG" id="bcau:I6G59_05985"/>
<name>A0A7T2WPM7_9MICO</name>
<dbReference type="RefSeq" id="WP_141236312.1">
    <property type="nucleotide sequence ID" value="NZ_CP065682.1"/>
</dbReference>
<gene>
    <name evidence="2" type="ORF">I6G59_05985</name>
</gene>